<protein>
    <submittedName>
        <fullName evidence="2">Transposase</fullName>
    </submittedName>
</protein>
<dbReference type="AlphaFoldDB" id="A0A5F0DCV6"/>
<dbReference type="OrthoDB" id="4546548at2"/>
<gene>
    <name evidence="2" type="ORF">E3O10_04340</name>
</gene>
<comment type="caution">
    <text evidence="2">The sequence shown here is derived from an EMBL/GenBank/DDBJ whole genome shotgun (WGS) entry which is preliminary data.</text>
</comment>
<dbReference type="EMBL" id="SOFF01000013">
    <property type="protein sequence ID" value="TFB92915.1"/>
    <property type="molecule type" value="Genomic_DNA"/>
</dbReference>
<feature type="region of interest" description="Disordered" evidence="1">
    <location>
        <begin position="23"/>
        <end position="78"/>
    </location>
</feature>
<dbReference type="Proteomes" id="UP000297654">
    <property type="component" value="Unassembled WGS sequence"/>
</dbReference>
<sequence>MSPRYAVLSDAQWKQIAPLMPESAGKLGRPFKDHRLMTEGSSTGIGPASRGGTCRRSSGRGRRSGNATAATVPTGPGVLTRADVAGLINWEVSMDSTVNRHQHGTNLPRGRGSS</sequence>
<feature type="region of interest" description="Disordered" evidence="1">
    <location>
        <begin position="95"/>
        <end position="114"/>
    </location>
</feature>
<keyword evidence="3" id="KW-1185">Reference proteome</keyword>
<evidence type="ECO:0000313" key="3">
    <source>
        <dbReference type="Proteomes" id="UP000297654"/>
    </source>
</evidence>
<organism evidence="2 3">
    <name type="scientific">Cryobacterium luteum</name>
    <dbReference type="NCBI Taxonomy" id="1424661"/>
    <lineage>
        <taxon>Bacteria</taxon>
        <taxon>Bacillati</taxon>
        <taxon>Actinomycetota</taxon>
        <taxon>Actinomycetes</taxon>
        <taxon>Micrococcales</taxon>
        <taxon>Microbacteriaceae</taxon>
        <taxon>Cryobacterium</taxon>
    </lineage>
</organism>
<evidence type="ECO:0000313" key="2">
    <source>
        <dbReference type="EMBL" id="TFB92915.1"/>
    </source>
</evidence>
<name>A0A5F0DCV6_9MICO</name>
<proteinExistence type="predicted"/>
<evidence type="ECO:0000256" key="1">
    <source>
        <dbReference type="SAM" id="MobiDB-lite"/>
    </source>
</evidence>
<reference evidence="2 3" key="1">
    <citation type="submission" date="2019-03" db="EMBL/GenBank/DDBJ databases">
        <title>Genomics of glacier-inhabiting Cryobacterium strains.</title>
        <authorList>
            <person name="Liu Q."/>
            <person name="Xin Y.-H."/>
        </authorList>
    </citation>
    <scope>NUCLEOTIDE SEQUENCE [LARGE SCALE GENOMIC DNA]</scope>
    <source>
        <strain evidence="2 3">Hh15</strain>
    </source>
</reference>
<accession>A0A5F0DCV6</accession>